<gene>
    <name evidence="1" type="ORF">DP116_07775</name>
</gene>
<proteinExistence type="predicted"/>
<evidence type="ECO:0008006" key="3">
    <source>
        <dbReference type="Google" id="ProtNLM"/>
    </source>
</evidence>
<protein>
    <recommendedName>
        <fullName evidence="3">Type I restriction enzyme R protein N-terminal domain-containing protein</fullName>
    </recommendedName>
</protein>
<name>A0ABX1P5Y3_9CYAN</name>
<organism evidence="1 2">
    <name type="scientific">Brasilonema bromeliae SPC951</name>
    <dbReference type="NCBI Taxonomy" id="385972"/>
    <lineage>
        <taxon>Bacteria</taxon>
        <taxon>Bacillati</taxon>
        <taxon>Cyanobacteriota</taxon>
        <taxon>Cyanophyceae</taxon>
        <taxon>Nostocales</taxon>
        <taxon>Scytonemataceae</taxon>
        <taxon>Brasilonema</taxon>
        <taxon>Bromeliae group (in: Brasilonema)</taxon>
    </lineage>
</organism>
<evidence type="ECO:0000313" key="2">
    <source>
        <dbReference type="Proteomes" id="UP000718564"/>
    </source>
</evidence>
<comment type="caution">
    <text evidence="1">The sequence shown here is derived from an EMBL/GenBank/DDBJ whole genome shotgun (WGS) entry which is preliminary data.</text>
</comment>
<evidence type="ECO:0000313" key="1">
    <source>
        <dbReference type="EMBL" id="NMG19361.1"/>
    </source>
</evidence>
<reference evidence="1 2" key="1">
    <citation type="submission" date="2018-06" db="EMBL/GenBank/DDBJ databases">
        <title>Comparative genomics of Brasilonema spp. strains.</title>
        <authorList>
            <person name="Alvarenga D.O."/>
            <person name="Fiore M.F."/>
            <person name="Varani A.M."/>
        </authorList>
    </citation>
    <scope>NUCLEOTIDE SEQUENCE [LARGE SCALE GENOMIC DNA]</scope>
    <source>
        <strain evidence="1 2">SPC951</strain>
    </source>
</reference>
<dbReference type="RefSeq" id="WP_169154634.1">
    <property type="nucleotide sequence ID" value="NZ_CAWPJE010000426.1"/>
</dbReference>
<sequence length="205" mass="22646">MAYSDFSLRRVSQDFKLTLTQGTFLSEYQAITPSAYLAQYLDKSLPLAIALGTEKARSEMIICPILIELREILQREISLFSGIDFTVDQSLGLNGICDFVISRSPEQILISAPVAVIVEAKKDDLNAGLGQCIAEMVAAQRFNQQQDHPIFNIYGAVTTGSLWRFLKLEGQNVIIDLTEYGVPPVDRILGILVSMVSGKLLGKNF</sequence>
<dbReference type="Proteomes" id="UP000718564">
    <property type="component" value="Unassembled WGS sequence"/>
</dbReference>
<keyword evidence="2" id="KW-1185">Reference proteome</keyword>
<dbReference type="EMBL" id="QMEB01000041">
    <property type="protein sequence ID" value="NMG19361.1"/>
    <property type="molecule type" value="Genomic_DNA"/>
</dbReference>
<accession>A0ABX1P5Y3</accession>